<keyword evidence="2" id="KW-1185">Reference proteome</keyword>
<accession>A0ABW7HZZ1</accession>
<evidence type="ECO:0008006" key="3">
    <source>
        <dbReference type="Google" id="ProtNLM"/>
    </source>
</evidence>
<evidence type="ECO:0000313" key="1">
    <source>
        <dbReference type="EMBL" id="MFH0251310.1"/>
    </source>
</evidence>
<dbReference type="RefSeq" id="WP_279952198.1">
    <property type="nucleotide sequence ID" value="NZ_BAABEN010000050.1"/>
</dbReference>
<proteinExistence type="predicted"/>
<sequence>MAVEWERLGQPVFDRVVEALVHRLYDATAAVEVVNGRGGDGGIDIKVTSGARLRIFQLKYYCDGFAASSFKGRQKSIKSSFERAMAHSPYEWVLVVPCTVSPPERSFVQGLAAGRDVRVRIMDRAELDDRLAAHRDLTAHFTRDQLREAARDFNQERALLLGGTRDLGERIAALGARADTLDPHWAVDFSRRGDAVVHMLRAKHPRAHEVSPISIHLAGREGGLDAALSSAVTRSLGFGVAEEVVLPPEAVESLTISGPDWLAGRLTDVAVAWEPAGPAPGAGTVAEVVFLNEEREVTASYAGRLGGLGAGSIGRSVEVDLCGGRLRLLLPYEGAAMQMVFSGDLAGADPAEALKLLGLYRRVLAGGAFAVRTEGRTAASGYLSPGQDAAVVAQVEQLRLYAQDMEVLQRHCEQYFPLPEEISAAERVTVRAARLVIEGHCVALPFARTLTITLSGEDGPDLRSLLGGEPRSIRVVTGEYPVTVAGRGLDIGPVIVFHPRVTAEDGHAALAALDAGRAAGHRVVLRPADGEHYRICRRSGDDRPLAPVPLGLDGYPEPR</sequence>
<dbReference type="Proteomes" id="UP001607069">
    <property type="component" value="Unassembled WGS sequence"/>
</dbReference>
<dbReference type="EMBL" id="JBIHMK010000128">
    <property type="protein sequence ID" value="MFH0251310.1"/>
    <property type="molecule type" value="Genomic_DNA"/>
</dbReference>
<name>A0ABW7HZZ1_9ACTN</name>
<comment type="caution">
    <text evidence="1">The sequence shown here is derived from an EMBL/GenBank/DDBJ whole genome shotgun (WGS) entry which is preliminary data.</text>
</comment>
<reference evidence="1 2" key="1">
    <citation type="submission" date="2024-10" db="EMBL/GenBank/DDBJ databases">
        <authorList>
            <person name="Cho J.-C."/>
        </authorList>
    </citation>
    <scope>NUCLEOTIDE SEQUENCE [LARGE SCALE GENOMIC DNA]</scope>
    <source>
        <strain evidence="1 2">KCTC29696</strain>
    </source>
</reference>
<evidence type="ECO:0000313" key="2">
    <source>
        <dbReference type="Proteomes" id="UP001607069"/>
    </source>
</evidence>
<gene>
    <name evidence="1" type="ORF">ACG5V6_24225</name>
</gene>
<organism evidence="1 2">
    <name type="scientific">Streptomyces chitinivorans</name>
    <dbReference type="NCBI Taxonomy" id="1257027"/>
    <lineage>
        <taxon>Bacteria</taxon>
        <taxon>Bacillati</taxon>
        <taxon>Actinomycetota</taxon>
        <taxon>Actinomycetes</taxon>
        <taxon>Kitasatosporales</taxon>
        <taxon>Streptomycetaceae</taxon>
        <taxon>Streptomyces</taxon>
    </lineage>
</organism>
<protein>
    <recommendedName>
        <fullName evidence="3">Restriction endonuclease type IV Mrr domain-containing protein</fullName>
    </recommendedName>
</protein>